<protein>
    <submittedName>
        <fullName evidence="1">Uncharacterized protein</fullName>
    </submittedName>
</protein>
<dbReference type="InParanoid" id="V4UGM8"/>
<accession>V4UGM8</accession>
<dbReference type="Gramene" id="ESR63350">
    <property type="protein sequence ID" value="ESR63350"/>
    <property type="gene ID" value="CICLE_v10010111mg"/>
</dbReference>
<proteinExistence type="predicted"/>
<keyword evidence="2" id="KW-1185">Reference proteome</keyword>
<gene>
    <name evidence="1" type="ORF">CICLE_v10010111mg</name>
</gene>
<dbReference type="EMBL" id="KI535697">
    <property type="protein sequence ID" value="ESR63350.1"/>
    <property type="molecule type" value="Genomic_DNA"/>
</dbReference>
<dbReference type="AlphaFoldDB" id="V4UGM8"/>
<dbReference type="Proteomes" id="UP000030687">
    <property type="component" value="Unassembled WGS sequence"/>
</dbReference>
<organism evidence="1 2">
    <name type="scientific">Citrus clementina</name>
    <name type="common">Clementine</name>
    <name type="synonym">Citrus deliciosa x Citrus sinensis</name>
    <dbReference type="NCBI Taxonomy" id="85681"/>
    <lineage>
        <taxon>Eukaryota</taxon>
        <taxon>Viridiplantae</taxon>
        <taxon>Streptophyta</taxon>
        <taxon>Embryophyta</taxon>
        <taxon>Tracheophyta</taxon>
        <taxon>Spermatophyta</taxon>
        <taxon>Magnoliopsida</taxon>
        <taxon>eudicotyledons</taxon>
        <taxon>Gunneridae</taxon>
        <taxon>Pentapetalae</taxon>
        <taxon>rosids</taxon>
        <taxon>malvids</taxon>
        <taxon>Sapindales</taxon>
        <taxon>Rutaceae</taxon>
        <taxon>Aurantioideae</taxon>
        <taxon>Citrus</taxon>
    </lineage>
</organism>
<reference evidence="1 2" key="1">
    <citation type="submission" date="2013-10" db="EMBL/GenBank/DDBJ databases">
        <authorList>
            <consortium name="International Citrus Genome Consortium"/>
            <person name="Jenkins J."/>
            <person name="Schmutz J."/>
            <person name="Prochnik S."/>
            <person name="Rokhsar D."/>
            <person name="Gmitter F."/>
            <person name="Ollitrault P."/>
            <person name="Machado M."/>
            <person name="Talon M."/>
            <person name="Wincker P."/>
            <person name="Jaillon O."/>
            <person name="Morgante M."/>
        </authorList>
    </citation>
    <scope>NUCLEOTIDE SEQUENCE</scope>
    <source>
        <strain evidence="2">cv. Clemenules</strain>
    </source>
</reference>
<dbReference type="KEGG" id="cic:CICLE_v10010111mg"/>
<name>V4UGM8_CITCL</name>
<sequence>MRMANHTIVTTFMSTTSIGLTSMPPVECCHYDHTNSKTTLLLNLILLQLSPSPLPHELAQPFPKATAHKN</sequence>
<evidence type="ECO:0000313" key="2">
    <source>
        <dbReference type="Proteomes" id="UP000030687"/>
    </source>
</evidence>
<evidence type="ECO:0000313" key="1">
    <source>
        <dbReference type="EMBL" id="ESR63350.1"/>
    </source>
</evidence>